<dbReference type="EMBL" id="NPJF01000040">
    <property type="protein sequence ID" value="OYP54689.1"/>
    <property type="molecule type" value="Genomic_DNA"/>
</dbReference>
<feature type="domain" description="THIF-type NAD/FAD binding fold" evidence="1">
    <location>
        <begin position="16"/>
        <end position="164"/>
    </location>
</feature>
<organism evidence="2 3">
    <name type="scientific">Segatella bryantii</name>
    <name type="common">Prevotella bryantii</name>
    <dbReference type="NCBI Taxonomy" id="77095"/>
    <lineage>
        <taxon>Bacteria</taxon>
        <taxon>Pseudomonadati</taxon>
        <taxon>Bacteroidota</taxon>
        <taxon>Bacteroidia</taxon>
        <taxon>Bacteroidales</taxon>
        <taxon>Prevotellaceae</taxon>
        <taxon>Segatella</taxon>
    </lineage>
</organism>
<sequence>MISGIERGTQRRTELLLGKDNLDRIAETRVLIFGLGGVGSWCAESLVRSGIRKLTIVDSDRVCVTNCNRQLMATTKTVGEVKVEALRNRLLEINPNAQIEALQKIYEPATADSFHMEDYDFIIDAIDSLSEKADLILRATSLPKHITFISSMGAALRIDPFQVRKAEFWKVKGDPLARAIRKKFKKQKVRPARKFFCVYSEEKPMSNMGENHSCGTSGCMCPKAKLLSGVRGTDTAVYDAPGDQNLVEHEWCTSKAQINGSLCHITAIFGMAITGIVLNEIVKLDRDAKNVINSANINN</sequence>
<dbReference type="PANTHER" id="PTHR43267">
    <property type="entry name" value="TRNA THREONYLCARBAMOYLADENOSINE DEHYDRATASE"/>
    <property type="match status" value="1"/>
</dbReference>
<name>A0ABX4EHK4_SEGBR</name>
<gene>
    <name evidence="2" type="ORF">CIK91_08370</name>
</gene>
<proteinExistence type="predicted"/>
<protein>
    <submittedName>
        <fullName evidence="2">tRNA threonylcarbamoyladenosine dehydratase</fullName>
    </submittedName>
</protein>
<accession>A0ABX4EHK4</accession>
<dbReference type="InterPro" id="IPR000594">
    <property type="entry name" value="ThiF_NAD_FAD-bd"/>
</dbReference>
<evidence type="ECO:0000259" key="1">
    <source>
        <dbReference type="Pfam" id="PF00899"/>
    </source>
</evidence>
<dbReference type="Gene3D" id="3.40.50.720">
    <property type="entry name" value="NAD(P)-binding Rossmann-like Domain"/>
    <property type="match status" value="1"/>
</dbReference>
<dbReference type="SUPFAM" id="SSF69572">
    <property type="entry name" value="Activating enzymes of the ubiquitin-like proteins"/>
    <property type="match status" value="1"/>
</dbReference>
<comment type="caution">
    <text evidence="2">The sequence shown here is derived from an EMBL/GenBank/DDBJ whole genome shotgun (WGS) entry which is preliminary data.</text>
</comment>
<dbReference type="PANTHER" id="PTHR43267:SF1">
    <property type="entry name" value="TRNA THREONYLCARBAMOYLADENOSINE DEHYDRATASE"/>
    <property type="match status" value="1"/>
</dbReference>
<dbReference type="CDD" id="cd00755">
    <property type="entry name" value="YgdL_like"/>
    <property type="match status" value="1"/>
</dbReference>
<dbReference type="InterPro" id="IPR045886">
    <property type="entry name" value="ThiF/MoeB/HesA"/>
</dbReference>
<evidence type="ECO:0000313" key="2">
    <source>
        <dbReference type="EMBL" id="OYP54689.1"/>
    </source>
</evidence>
<keyword evidence="3" id="KW-1185">Reference proteome</keyword>
<dbReference type="RefSeq" id="WP_094448613.1">
    <property type="nucleotide sequence ID" value="NZ_CAJOJX010000005.1"/>
</dbReference>
<evidence type="ECO:0000313" key="3">
    <source>
        <dbReference type="Proteomes" id="UP000216189"/>
    </source>
</evidence>
<dbReference type="Pfam" id="PF00899">
    <property type="entry name" value="ThiF"/>
    <property type="match status" value="1"/>
</dbReference>
<dbReference type="Proteomes" id="UP000216189">
    <property type="component" value="Unassembled WGS sequence"/>
</dbReference>
<reference evidence="2 3" key="1">
    <citation type="submission" date="2017-08" db="EMBL/GenBank/DDBJ databases">
        <title>Comparative genomics of non-oral Prevotella species.</title>
        <authorList>
            <person name="Accetto T."/>
            <person name="Nograsek B."/>
            <person name="Avgustin G."/>
        </authorList>
    </citation>
    <scope>NUCLEOTIDE SEQUENCE [LARGE SCALE GENOMIC DNA]</scope>
    <source>
        <strain evidence="2 3">TC1-1</strain>
    </source>
</reference>
<dbReference type="InterPro" id="IPR035985">
    <property type="entry name" value="Ubiquitin-activating_enz"/>
</dbReference>